<sequence>MKSMRLALRVLGVFAVAVPGVMLAQPAVHFGGMPPLLVPPGVVLSDAQKAQVKALLHNDHAVDRERHQKLDALRHHIMDGLTVEGALDREHLAQLSAQEAALHAEEAQGRLAVQEKIHDLLTPEQQHQASVTAHKLHELHEQIDALTGRPPEPPVGE</sequence>
<dbReference type="Pfam" id="PF07813">
    <property type="entry name" value="LTXXQ"/>
    <property type="match status" value="1"/>
</dbReference>
<dbReference type="Gene3D" id="1.20.120.1490">
    <property type="match status" value="1"/>
</dbReference>
<comment type="caution">
    <text evidence="1">The sequence shown here is derived from an EMBL/GenBank/DDBJ whole genome shotgun (WGS) entry which is preliminary data.</text>
</comment>
<name>A0ABQ0QHK0_9PROT</name>
<evidence type="ECO:0008006" key="3">
    <source>
        <dbReference type="Google" id="ProtNLM"/>
    </source>
</evidence>
<organism evidence="1 2">
    <name type="scientific">Neokomagataea tanensis NBRC 106556</name>
    <dbReference type="NCBI Taxonomy" id="1223519"/>
    <lineage>
        <taxon>Bacteria</taxon>
        <taxon>Pseudomonadati</taxon>
        <taxon>Pseudomonadota</taxon>
        <taxon>Alphaproteobacteria</taxon>
        <taxon>Acetobacterales</taxon>
        <taxon>Acetobacteraceae</taxon>
        <taxon>Neokomagataea</taxon>
    </lineage>
</organism>
<dbReference type="EMBL" id="BAQB01000005">
    <property type="protein sequence ID" value="GBR45079.1"/>
    <property type="molecule type" value="Genomic_DNA"/>
</dbReference>
<proteinExistence type="predicted"/>
<evidence type="ECO:0000313" key="2">
    <source>
        <dbReference type="Proteomes" id="UP001062443"/>
    </source>
</evidence>
<dbReference type="Proteomes" id="UP001062443">
    <property type="component" value="Unassembled WGS sequence"/>
</dbReference>
<reference evidence="1" key="1">
    <citation type="submission" date="2013-04" db="EMBL/GenBank/DDBJ databases">
        <title>The genome sequencing project of 58 acetic acid bacteria.</title>
        <authorList>
            <person name="Okamoto-Kainuma A."/>
            <person name="Ishikawa M."/>
            <person name="Umino S."/>
            <person name="Koizumi Y."/>
            <person name="Shiwa Y."/>
            <person name="Yoshikawa H."/>
            <person name="Matsutani M."/>
            <person name="Matsushita K."/>
        </authorList>
    </citation>
    <scope>NUCLEOTIDE SEQUENCE</scope>
    <source>
        <strain evidence="1">NBRC 106556</strain>
    </source>
</reference>
<dbReference type="InterPro" id="IPR012899">
    <property type="entry name" value="LTXXQ"/>
</dbReference>
<evidence type="ECO:0000313" key="1">
    <source>
        <dbReference type="EMBL" id="GBR45079.1"/>
    </source>
</evidence>
<keyword evidence="2" id="KW-1185">Reference proteome</keyword>
<dbReference type="RefSeq" id="WP_084366884.1">
    <property type="nucleotide sequence ID" value="NZ_BAQB01000005.1"/>
</dbReference>
<protein>
    <recommendedName>
        <fullName evidence="3">Periplasmic heavy metal sensor</fullName>
    </recommendedName>
</protein>
<accession>A0ABQ0QHK0</accession>
<gene>
    <name evidence="1" type="ORF">AA106556_0645</name>
</gene>